<evidence type="ECO:0000313" key="3">
    <source>
        <dbReference type="EMBL" id="MFC7269702.1"/>
    </source>
</evidence>
<gene>
    <name evidence="3" type="ORF">ACFQRL_12080</name>
</gene>
<reference evidence="4" key="1">
    <citation type="journal article" date="2019" name="Int. J. Syst. Evol. Microbiol.">
        <title>The Global Catalogue of Microorganisms (GCM) 10K type strain sequencing project: providing services to taxonomists for standard genome sequencing and annotation.</title>
        <authorList>
            <consortium name="The Broad Institute Genomics Platform"/>
            <consortium name="The Broad Institute Genome Sequencing Center for Infectious Disease"/>
            <person name="Wu L."/>
            <person name="Ma J."/>
        </authorList>
    </citation>
    <scope>NUCLEOTIDE SEQUENCE [LARGE SCALE GENOMIC DNA]</scope>
    <source>
        <strain evidence="4">CGMCC 1.15772</strain>
    </source>
</reference>
<dbReference type="EMBL" id="JBHTBE010000003">
    <property type="protein sequence ID" value="MFC7269702.1"/>
    <property type="molecule type" value="Genomic_DNA"/>
</dbReference>
<dbReference type="InterPro" id="IPR050955">
    <property type="entry name" value="Plant_Biomass_Hydrol_Est"/>
</dbReference>
<dbReference type="Proteomes" id="UP001596507">
    <property type="component" value="Unassembled WGS sequence"/>
</dbReference>
<dbReference type="InterPro" id="IPR029058">
    <property type="entry name" value="AB_hydrolase_fold"/>
</dbReference>
<dbReference type="SUPFAM" id="SSF53474">
    <property type="entry name" value="alpha/beta-Hydrolases"/>
    <property type="match status" value="1"/>
</dbReference>
<name>A0ABW2HEJ6_9MICO</name>
<evidence type="ECO:0000256" key="1">
    <source>
        <dbReference type="ARBA" id="ARBA00022729"/>
    </source>
</evidence>
<proteinExistence type="predicted"/>
<organism evidence="3 4">
    <name type="scientific">Microbacterium fluvii</name>
    <dbReference type="NCBI Taxonomy" id="415215"/>
    <lineage>
        <taxon>Bacteria</taxon>
        <taxon>Bacillati</taxon>
        <taxon>Actinomycetota</taxon>
        <taxon>Actinomycetes</taxon>
        <taxon>Micrococcales</taxon>
        <taxon>Microbacteriaceae</taxon>
        <taxon>Microbacterium</taxon>
    </lineage>
</organism>
<keyword evidence="4" id="KW-1185">Reference proteome</keyword>
<dbReference type="Gene3D" id="3.40.50.1820">
    <property type="entry name" value="alpha/beta hydrolase"/>
    <property type="match status" value="1"/>
</dbReference>
<dbReference type="PANTHER" id="PTHR43037">
    <property type="entry name" value="UNNAMED PRODUCT-RELATED"/>
    <property type="match status" value="1"/>
</dbReference>
<evidence type="ECO:0000256" key="2">
    <source>
        <dbReference type="ARBA" id="ARBA00022801"/>
    </source>
</evidence>
<evidence type="ECO:0000313" key="4">
    <source>
        <dbReference type="Proteomes" id="UP001596507"/>
    </source>
</evidence>
<dbReference type="RefSeq" id="WP_262874628.1">
    <property type="nucleotide sequence ID" value="NZ_BAABKW010000001.1"/>
</dbReference>
<comment type="caution">
    <text evidence="3">The sequence shown here is derived from an EMBL/GenBank/DDBJ whole genome shotgun (WGS) entry which is preliminary data.</text>
</comment>
<sequence>MTRRLDDFAPQHPAWDLLTGVTPFQAFEGDSRFPFSLYVPRRYRELAGELPVLVSVHGTGRKVERSRDQFIPFAERHGVAVLAPLFPVGIGEPDDVSNYKELAYRGIRFDEIVIGMLQQAAARWRLRTDRFFLAGFSGGGQFAHRFAYLHPERLLAVSIGAPGRVTLPDTAEPWPHGVGGAGAVFGADVDLAAVAAVPMQVVVGADDHAAELLAAVAEDPREARAGATRVARATALAEELRALGADVDLSIVPGAGHDPLAVTAEVVAFFERVPAAAAPTPAPEGAPA</sequence>
<dbReference type="PANTHER" id="PTHR43037:SF5">
    <property type="entry name" value="FERULOYL ESTERASE"/>
    <property type="match status" value="1"/>
</dbReference>
<evidence type="ECO:0008006" key="5">
    <source>
        <dbReference type="Google" id="ProtNLM"/>
    </source>
</evidence>
<protein>
    <recommendedName>
        <fullName evidence="5">Alpha/beta hydrolase</fullName>
    </recommendedName>
</protein>
<keyword evidence="1" id="KW-0732">Signal</keyword>
<accession>A0ABW2HEJ6</accession>
<keyword evidence="2" id="KW-0378">Hydrolase</keyword>